<dbReference type="InterPro" id="IPR050093">
    <property type="entry name" value="ABC_SmlMolc_Importer"/>
</dbReference>
<reference evidence="8 9" key="1">
    <citation type="submission" date="2020-04" db="EMBL/GenBank/DDBJ databases">
        <title>Sequencing and Assembly of C. fimi.</title>
        <authorList>
            <person name="Ramsey A.R."/>
        </authorList>
    </citation>
    <scope>NUCLEOTIDE SEQUENCE [LARGE SCALE GENOMIC DNA]</scope>
    <source>
        <strain evidence="8 9">SB</strain>
    </source>
</reference>
<evidence type="ECO:0000313" key="9">
    <source>
        <dbReference type="Proteomes" id="UP000562124"/>
    </source>
</evidence>
<dbReference type="PROSITE" id="PS00211">
    <property type="entry name" value="ABC_TRANSPORTER_1"/>
    <property type="match status" value="1"/>
</dbReference>
<evidence type="ECO:0000256" key="4">
    <source>
        <dbReference type="ARBA" id="ARBA00022840"/>
    </source>
</evidence>
<comment type="caution">
    <text evidence="8">The sequence shown here is derived from an EMBL/GenBank/DDBJ whole genome shotgun (WGS) entry which is preliminary data.</text>
</comment>
<keyword evidence="2 5" id="KW-0500">Molybdenum</keyword>
<dbReference type="GO" id="GO:0005524">
    <property type="term" value="F:ATP binding"/>
    <property type="evidence" value="ECO:0007669"/>
    <property type="project" value="UniProtKB-KW"/>
</dbReference>
<dbReference type="Gene3D" id="3.40.50.300">
    <property type="entry name" value="P-loop containing nucleotide triphosphate hydrolases"/>
    <property type="match status" value="1"/>
</dbReference>
<keyword evidence="9" id="KW-1185">Reference proteome</keyword>
<keyword evidence="4 8" id="KW-0067">ATP-binding</keyword>
<dbReference type="InterPro" id="IPR005116">
    <property type="entry name" value="Transp-assoc_OB_typ1"/>
</dbReference>
<dbReference type="PROSITE" id="PS51866">
    <property type="entry name" value="MOP"/>
    <property type="match status" value="1"/>
</dbReference>
<proteinExistence type="predicted"/>
<dbReference type="SUPFAM" id="SSF52540">
    <property type="entry name" value="P-loop containing nucleoside triphosphate hydrolases"/>
    <property type="match status" value="1"/>
</dbReference>
<dbReference type="SMART" id="SM00382">
    <property type="entry name" value="AAA"/>
    <property type="match status" value="1"/>
</dbReference>
<organism evidence="8 9">
    <name type="scientific">Cellulomonas fimi</name>
    <dbReference type="NCBI Taxonomy" id="1708"/>
    <lineage>
        <taxon>Bacteria</taxon>
        <taxon>Bacillati</taxon>
        <taxon>Actinomycetota</taxon>
        <taxon>Actinomycetes</taxon>
        <taxon>Micrococcales</taxon>
        <taxon>Cellulomonadaceae</taxon>
        <taxon>Cellulomonas</taxon>
    </lineage>
</organism>
<dbReference type="EMBL" id="JABCJJ010000001">
    <property type="protein sequence ID" value="NMR18645.1"/>
    <property type="molecule type" value="Genomic_DNA"/>
</dbReference>
<evidence type="ECO:0000256" key="2">
    <source>
        <dbReference type="ARBA" id="ARBA00022505"/>
    </source>
</evidence>
<dbReference type="GO" id="GO:0016887">
    <property type="term" value="F:ATP hydrolysis activity"/>
    <property type="evidence" value="ECO:0007669"/>
    <property type="project" value="InterPro"/>
</dbReference>
<evidence type="ECO:0000259" key="7">
    <source>
        <dbReference type="PROSITE" id="PS51866"/>
    </source>
</evidence>
<dbReference type="PANTHER" id="PTHR42781">
    <property type="entry name" value="SPERMIDINE/PUTRESCINE IMPORT ATP-BINDING PROTEIN POTA"/>
    <property type="match status" value="1"/>
</dbReference>
<dbReference type="Pfam" id="PF03459">
    <property type="entry name" value="TOBE"/>
    <property type="match status" value="1"/>
</dbReference>
<dbReference type="InterPro" id="IPR027417">
    <property type="entry name" value="P-loop_NTPase"/>
</dbReference>
<evidence type="ECO:0000256" key="1">
    <source>
        <dbReference type="ARBA" id="ARBA00022448"/>
    </source>
</evidence>
<feature type="domain" description="ABC transporter" evidence="6">
    <location>
        <begin position="1"/>
        <end position="239"/>
    </location>
</feature>
<sequence>MSVRAVVRRGAFVLDVVLEVRPGEVLAVLGPNGSGKSTLLAVLAGLLVPDLGRVEVRGRVLTSAGEPAPAAPVLVPPADRAVGLLGQDPLLFPHLTAARNIAFGPLAAGTPRRGAEAQAAGWLDAVGLASHADRRPAQLSGGQQQRVALARALAARPDVLLLDEPMASLDVRTAPEMRDLLRAQLAAHRTTTVLVTHDVLDAVVLADRVAVLEDGHLVDVGPTARVLAAPRNPFVADLAGVNLVVGTADGGAVRAPDGRRFVGVEGTDSPPLPDGAPVAAVFRPAAVVVQTAEPHGASPRNVWRASVIGLEAAPTGVRLRTTGDPEVLVDLTPAAVAELGLVPGADVWLSVKASEVGLHRR</sequence>
<dbReference type="AlphaFoldDB" id="A0A7Y0QFX0"/>
<name>A0A7Y0QFX0_CELFI</name>
<dbReference type="GO" id="GO:0015689">
    <property type="term" value="P:molybdate ion transport"/>
    <property type="evidence" value="ECO:0007669"/>
    <property type="project" value="InterPro"/>
</dbReference>
<dbReference type="InterPro" id="IPR017871">
    <property type="entry name" value="ABC_transporter-like_CS"/>
</dbReference>
<dbReference type="Proteomes" id="UP000562124">
    <property type="component" value="Unassembled WGS sequence"/>
</dbReference>
<evidence type="ECO:0000256" key="3">
    <source>
        <dbReference type="ARBA" id="ARBA00022741"/>
    </source>
</evidence>
<protein>
    <submittedName>
        <fullName evidence="8">ATP-binding cassette domain-containing protein</fullName>
    </submittedName>
</protein>
<dbReference type="SUPFAM" id="SSF50331">
    <property type="entry name" value="MOP-like"/>
    <property type="match status" value="1"/>
</dbReference>
<accession>A0A7Y0QFX0</accession>
<keyword evidence="1" id="KW-0813">Transport</keyword>
<dbReference type="InterPro" id="IPR003439">
    <property type="entry name" value="ABC_transporter-like_ATP-bd"/>
</dbReference>
<dbReference type="PROSITE" id="PS50893">
    <property type="entry name" value="ABC_TRANSPORTER_2"/>
    <property type="match status" value="1"/>
</dbReference>
<dbReference type="Gene3D" id="2.40.50.100">
    <property type="match status" value="1"/>
</dbReference>
<gene>
    <name evidence="8" type="ORF">HIR71_00110</name>
</gene>
<dbReference type="Pfam" id="PF00005">
    <property type="entry name" value="ABC_tran"/>
    <property type="match status" value="1"/>
</dbReference>
<feature type="domain" description="Mop" evidence="7">
    <location>
        <begin position="296"/>
        <end position="360"/>
    </location>
</feature>
<evidence type="ECO:0000259" key="6">
    <source>
        <dbReference type="PROSITE" id="PS50893"/>
    </source>
</evidence>
<keyword evidence="3" id="KW-0547">Nucleotide-binding</keyword>
<evidence type="ECO:0000313" key="8">
    <source>
        <dbReference type="EMBL" id="NMR18645.1"/>
    </source>
</evidence>
<dbReference type="InterPro" id="IPR008995">
    <property type="entry name" value="Mo/tungstate-bd_C_term_dom"/>
</dbReference>
<dbReference type="InterPro" id="IPR004606">
    <property type="entry name" value="Mop_domain"/>
</dbReference>
<dbReference type="InterPro" id="IPR003593">
    <property type="entry name" value="AAA+_ATPase"/>
</dbReference>
<evidence type="ECO:0000256" key="5">
    <source>
        <dbReference type="PROSITE-ProRule" id="PRU01213"/>
    </source>
</evidence>
<dbReference type="PANTHER" id="PTHR42781:SF4">
    <property type="entry name" value="SPERMIDINE_PUTRESCINE IMPORT ATP-BINDING PROTEIN POTA"/>
    <property type="match status" value="1"/>
</dbReference>